<protein>
    <submittedName>
        <fullName evidence="2">Uncharacterized protein</fullName>
    </submittedName>
</protein>
<feature type="compositionally biased region" description="Acidic residues" evidence="1">
    <location>
        <begin position="242"/>
        <end position="252"/>
    </location>
</feature>
<feature type="region of interest" description="Disordered" evidence="1">
    <location>
        <begin position="1"/>
        <end position="24"/>
    </location>
</feature>
<feature type="compositionally biased region" description="Basic and acidic residues" evidence="1">
    <location>
        <begin position="265"/>
        <end position="274"/>
    </location>
</feature>
<sequence length="274" mass="31886">MQKHNKTLLKRGIEEDAVSEKDKEEIPWEDTSFVVPCQEQDKLSHGVLCALELLKDPPEFGKLITSHKKIRVCNLLQKLRLFKEELRQAASSLTDKELEYTCNSQCNGIDEALEQLSDDSVVEYVRIASRKKCKPRAHKSKKMQDKAKLSKEKDLAPVPFENIPAPSPLEDEEAEEKEEEEEQEQEEEEEEEEEEEKKKKKQNNSWHRPWEVFDDCLFPPDTNKDLEMKKPQQGRPGLEIAPEPESEPDSEAESNKKPSRSKSKSKFEQKKRQR</sequence>
<feature type="region of interest" description="Disordered" evidence="1">
    <location>
        <begin position="133"/>
        <end position="274"/>
    </location>
</feature>
<dbReference type="Proteomes" id="UP000023152">
    <property type="component" value="Unassembled WGS sequence"/>
</dbReference>
<organism evidence="2 3">
    <name type="scientific">Reticulomyxa filosa</name>
    <dbReference type="NCBI Taxonomy" id="46433"/>
    <lineage>
        <taxon>Eukaryota</taxon>
        <taxon>Sar</taxon>
        <taxon>Rhizaria</taxon>
        <taxon>Retaria</taxon>
        <taxon>Foraminifera</taxon>
        <taxon>Monothalamids</taxon>
        <taxon>Reticulomyxidae</taxon>
        <taxon>Reticulomyxa</taxon>
    </lineage>
</organism>
<comment type="caution">
    <text evidence="2">The sequence shown here is derived from an EMBL/GenBank/DDBJ whole genome shotgun (WGS) entry which is preliminary data.</text>
</comment>
<reference evidence="2 3" key="1">
    <citation type="journal article" date="2013" name="Curr. Biol.">
        <title>The Genome of the Foraminiferan Reticulomyxa filosa.</title>
        <authorList>
            <person name="Glockner G."/>
            <person name="Hulsmann N."/>
            <person name="Schleicher M."/>
            <person name="Noegel A.A."/>
            <person name="Eichinger L."/>
            <person name="Gallinger C."/>
            <person name="Pawlowski J."/>
            <person name="Sierra R."/>
            <person name="Euteneuer U."/>
            <person name="Pillet L."/>
            <person name="Moustafa A."/>
            <person name="Platzer M."/>
            <person name="Groth M."/>
            <person name="Szafranski K."/>
            <person name="Schliwa M."/>
        </authorList>
    </citation>
    <scope>NUCLEOTIDE SEQUENCE [LARGE SCALE GENOMIC DNA]</scope>
</reference>
<accession>X6MZB0</accession>
<proteinExistence type="predicted"/>
<evidence type="ECO:0000313" key="3">
    <source>
        <dbReference type="Proteomes" id="UP000023152"/>
    </source>
</evidence>
<feature type="compositionally biased region" description="Basic and acidic residues" evidence="1">
    <location>
        <begin position="142"/>
        <end position="155"/>
    </location>
</feature>
<dbReference type="EMBL" id="ASPP01015025">
    <property type="protein sequence ID" value="ETO18375.1"/>
    <property type="molecule type" value="Genomic_DNA"/>
</dbReference>
<feature type="compositionally biased region" description="Acidic residues" evidence="1">
    <location>
        <begin position="169"/>
        <end position="195"/>
    </location>
</feature>
<evidence type="ECO:0000256" key="1">
    <source>
        <dbReference type="SAM" id="MobiDB-lite"/>
    </source>
</evidence>
<keyword evidence="3" id="KW-1185">Reference proteome</keyword>
<feature type="compositionally biased region" description="Basic and acidic residues" evidence="1">
    <location>
        <begin position="11"/>
        <end position="24"/>
    </location>
</feature>
<evidence type="ECO:0000313" key="2">
    <source>
        <dbReference type="EMBL" id="ETO18375.1"/>
    </source>
</evidence>
<gene>
    <name evidence="2" type="ORF">RFI_18895</name>
</gene>
<dbReference type="AlphaFoldDB" id="X6MZB0"/>
<name>X6MZB0_RETFI</name>